<dbReference type="InterPro" id="IPR001610">
    <property type="entry name" value="PAC"/>
</dbReference>
<evidence type="ECO:0000259" key="9">
    <source>
        <dbReference type="PROSITE" id="PS50113"/>
    </source>
</evidence>
<evidence type="ECO:0000256" key="5">
    <source>
        <dbReference type="ARBA" id="ARBA00022777"/>
    </source>
</evidence>
<dbReference type="PROSITE" id="PS50109">
    <property type="entry name" value="HIS_KIN"/>
    <property type="match status" value="1"/>
</dbReference>
<comment type="caution">
    <text evidence="10">The sequence shown here is derived from an EMBL/GenBank/DDBJ whole genome shotgun (WGS) entry which is preliminary data.</text>
</comment>
<dbReference type="InterPro" id="IPR003661">
    <property type="entry name" value="HisK_dim/P_dom"/>
</dbReference>
<evidence type="ECO:0000256" key="1">
    <source>
        <dbReference type="ARBA" id="ARBA00000085"/>
    </source>
</evidence>
<dbReference type="PROSITE" id="PS50112">
    <property type="entry name" value="PAS"/>
    <property type="match status" value="1"/>
</dbReference>
<keyword evidence="5" id="KW-0418">Kinase</keyword>
<dbReference type="NCBIfam" id="TIGR00229">
    <property type="entry name" value="sensory_box"/>
    <property type="match status" value="1"/>
</dbReference>
<dbReference type="PANTHER" id="PTHR43304:SF1">
    <property type="entry name" value="PAC DOMAIN-CONTAINING PROTEIN"/>
    <property type="match status" value="1"/>
</dbReference>
<dbReference type="Pfam" id="PF02518">
    <property type="entry name" value="HATPase_c"/>
    <property type="match status" value="1"/>
</dbReference>
<dbReference type="SMART" id="SM00086">
    <property type="entry name" value="PAC"/>
    <property type="match status" value="2"/>
</dbReference>
<dbReference type="SUPFAM" id="SSF55874">
    <property type="entry name" value="ATPase domain of HSP90 chaperone/DNA topoisomerase II/histidine kinase"/>
    <property type="match status" value="1"/>
</dbReference>
<dbReference type="InterPro" id="IPR036097">
    <property type="entry name" value="HisK_dim/P_sf"/>
</dbReference>
<evidence type="ECO:0000313" key="10">
    <source>
        <dbReference type="EMBL" id="MBD2755117.1"/>
    </source>
</evidence>
<dbReference type="InterPro" id="IPR004358">
    <property type="entry name" value="Sig_transdc_His_kin-like_C"/>
</dbReference>
<dbReference type="CDD" id="cd00082">
    <property type="entry name" value="HisKA"/>
    <property type="match status" value="1"/>
</dbReference>
<feature type="domain" description="Histidine kinase" evidence="7">
    <location>
        <begin position="448"/>
        <end position="675"/>
    </location>
</feature>
<dbReference type="FunFam" id="3.30.565.10:FF:000006">
    <property type="entry name" value="Sensor histidine kinase WalK"/>
    <property type="match status" value="1"/>
</dbReference>
<evidence type="ECO:0000256" key="3">
    <source>
        <dbReference type="ARBA" id="ARBA00022553"/>
    </source>
</evidence>
<evidence type="ECO:0000259" key="7">
    <source>
        <dbReference type="PROSITE" id="PS50109"/>
    </source>
</evidence>
<dbReference type="Proteomes" id="UP000653797">
    <property type="component" value="Unassembled WGS sequence"/>
</dbReference>
<keyword evidence="3" id="KW-0597">Phosphoprotein</keyword>
<keyword evidence="6" id="KW-0175">Coiled coil</keyword>
<dbReference type="CDD" id="cd00130">
    <property type="entry name" value="PAS"/>
    <property type="match status" value="1"/>
</dbReference>
<reference evidence="10" key="1">
    <citation type="submission" date="2020-09" db="EMBL/GenBank/DDBJ databases">
        <authorList>
            <person name="Kim M.K."/>
        </authorList>
    </citation>
    <scope>NUCLEOTIDE SEQUENCE</scope>
    <source>
        <strain evidence="10">BT704</strain>
    </source>
</reference>
<protein>
    <recommendedName>
        <fullName evidence="2">histidine kinase</fullName>
        <ecNumber evidence="2">2.7.13.3</ecNumber>
    </recommendedName>
</protein>
<dbReference type="Pfam" id="PF00512">
    <property type="entry name" value="HisKA"/>
    <property type="match status" value="1"/>
</dbReference>
<dbReference type="Pfam" id="PF08447">
    <property type="entry name" value="PAS_3"/>
    <property type="match status" value="1"/>
</dbReference>
<dbReference type="RefSeq" id="WP_191040735.1">
    <property type="nucleotide sequence ID" value="NZ_JACXAA010000007.1"/>
</dbReference>
<dbReference type="SUPFAM" id="SSF55785">
    <property type="entry name" value="PYP-like sensor domain (PAS domain)"/>
    <property type="match status" value="3"/>
</dbReference>
<dbReference type="PRINTS" id="PR00344">
    <property type="entry name" value="BCTRLSENSOR"/>
</dbReference>
<dbReference type="PROSITE" id="PS50113">
    <property type="entry name" value="PAC"/>
    <property type="match status" value="2"/>
</dbReference>
<feature type="domain" description="PAC" evidence="9">
    <location>
        <begin position="91"/>
        <end position="143"/>
    </location>
</feature>
<dbReference type="InterPro" id="IPR052162">
    <property type="entry name" value="Sensor_kinase/Photoreceptor"/>
</dbReference>
<keyword evidence="4" id="KW-0808">Transferase</keyword>
<comment type="catalytic activity">
    <reaction evidence="1">
        <text>ATP + protein L-histidine = ADP + protein N-phospho-L-histidine.</text>
        <dbReference type="EC" id="2.7.13.3"/>
    </reaction>
</comment>
<dbReference type="Gene3D" id="1.10.287.130">
    <property type="match status" value="1"/>
</dbReference>
<feature type="domain" description="PAC" evidence="9">
    <location>
        <begin position="350"/>
        <end position="405"/>
    </location>
</feature>
<proteinExistence type="predicted"/>
<evidence type="ECO:0000256" key="4">
    <source>
        <dbReference type="ARBA" id="ARBA00022679"/>
    </source>
</evidence>
<dbReference type="Pfam" id="PF08448">
    <property type="entry name" value="PAS_4"/>
    <property type="match status" value="2"/>
</dbReference>
<dbReference type="PANTHER" id="PTHR43304">
    <property type="entry name" value="PHYTOCHROME-LIKE PROTEIN CPH1"/>
    <property type="match status" value="1"/>
</dbReference>
<dbReference type="InterPro" id="IPR013655">
    <property type="entry name" value="PAS_fold_3"/>
</dbReference>
<dbReference type="SUPFAM" id="SSF47384">
    <property type="entry name" value="Homodimeric domain of signal transducing histidine kinase"/>
    <property type="match status" value="1"/>
</dbReference>
<evidence type="ECO:0000259" key="8">
    <source>
        <dbReference type="PROSITE" id="PS50112"/>
    </source>
</evidence>
<feature type="coiled-coil region" evidence="6">
    <location>
        <begin position="396"/>
        <end position="434"/>
    </location>
</feature>
<evidence type="ECO:0000313" key="11">
    <source>
        <dbReference type="Proteomes" id="UP000653797"/>
    </source>
</evidence>
<name>A0A927B4J3_9BACT</name>
<evidence type="ECO:0000256" key="2">
    <source>
        <dbReference type="ARBA" id="ARBA00012438"/>
    </source>
</evidence>
<organism evidence="10 11">
    <name type="scientific">Spirosoma validum</name>
    <dbReference type="NCBI Taxonomy" id="2771355"/>
    <lineage>
        <taxon>Bacteria</taxon>
        <taxon>Pseudomonadati</taxon>
        <taxon>Bacteroidota</taxon>
        <taxon>Cytophagia</taxon>
        <taxon>Cytophagales</taxon>
        <taxon>Cytophagaceae</taxon>
        <taxon>Spirosoma</taxon>
    </lineage>
</organism>
<gene>
    <name evidence="10" type="ORF">IC230_19610</name>
</gene>
<dbReference type="InterPro" id="IPR000014">
    <property type="entry name" value="PAS"/>
</dbReference>
<dbReference type="Gene3D" id="3.30.565.10">
    <property type="entry name" value="Histidine kinase-like ATPase, C-terminal domain"/>
    <property type="match status" value="1"/>
</dbReference>
<dbReference type="InterPro" id="IPR036890">
    <property type="entry name" value="HATPase_C_sf"/>
</dbReference>
<dbReference type="Gene3D" id="3.30.450.20">
    <property type="entry name" value="PAS domain"/>
    <property type="match status" value="3"/>
</dbReference>
<dbReference type="GO" id="GO:0000155">
    <property type="term" value="F:phosphorelay sensor kinase activity"/>
    <property type="evidence" value="ECO:0007669"/>
    <property type="project" value="InterPro"/>
</dbReference>
<dbReference type="InterPro" id="IPR035965">
    <property type="entry name" value="PAS-like_dom_sf"/>
</dbReference>
<sequence length="675" mass="75284">MVTSEAPFYDENATLVERLTFTLQAAEIGTWDYNLETGVAEWSSICKELFGLSSDAVVTPAILLDRVHPEDREMVNRANKKAISPDTDGNHNITFRTLANNGVYRWVQAKGRTYKSDSGAVQRFAGIVQDVSSSVEARQQLQASQERFRTLIEEAPVATCLFVGRDLIIDIANNIMISFWGKDRSILGKPVAEAVPELIGQPFLQILDEVFTSGQTYKSQNTPVQLPVNGVLSTYYVDFTYKPVRNAQGDVYAVLETAIDVTEQVISRKTIEASETKLRSVIATAPAAMGLFIGRDLIVEMPNQAFIDIVGKGPNIAGKSLREVMPELITENQPFLQILDDVYTLGKTFQTFGAQVKIVQNGVMTHNYYNFTYSPLFDADGHVYAILDIAIDVTEAIRARQETEESEARYRALSEELENRVRQRTQEVLQINQDLKRSNENLQQFAYVASHDLQEPLRKIQSFSTLLNDQFGDELGDAGKDLLRRMSAAGARMSTLIKDLLTYSRVATRQQIFGLVSLDKIMANVLTTLEWDIQQRGARIDINELPVIKGDESQLGQLFQNLLSNALKFTPGSETPQIQIMCFPRDISELPAEIQLSSHASRFYQISVSDQGVGFDVKYLDRIFQVFQRLHARNEFPGTGVGLAICQRVVENHGGGITANSKPGEGATFHVFLPA</sequence>
<evidence type="ECO:0000256" key="6">
    <source>
        <dbReference type="SAM" id="Coils"/>
    </source>
</evidence>
<dbReference type="SMART" id="SM00388">
    <property type="entry name" value="HisKA"/>
    <property type="match status" value="1"/>
</dbReference>
<dbReference type="InterPro" id="IPR013656">
    <property type="entry name" value="PAS_4"/>
</dbReference>
<dbReference type="EC" id="2.7.13.3" evidence="2"/>
<dbReference type="SMART" id="SM00387">
    <property type="entry name" value="HATPase_c"/>
    <property type="match status" value="1"/>
</dbReference>
<dbReference type="AlphaFoldDB" id="A0A927B4J3"/>
<dbReference type="EMBL" id="JACXAA010000007">
    <property type="protein sequence ID" value="MBD2755117.1"/>
    <property type="molecule type" value="Genomic_DNA"/>
</dbReference>
<dbReference type="SMART" id="SM00091">
    <property type="entry name" value="PAS"/>
    <property type="match status" value="2"/>
</dbReference>
<accession>A0A927B4J3</accession>
<dbReference type="InterPro" id="IPR000700">
    <property type="entry name" value="PAS-assoc_C"/>
</dbReference>
<keyword evidence="11" id="KW-1185">Reference proteome</keyword>
<feature type="domain" description="PAS" evidence="8">
    <location>
        <begin position="15"/>
        <end position="86"/>
    </location>
</feature>
<dbReference type="InterPro" id="IPR003594">
    <property type="entry name" value="HATPase_dom"/>
</dbReference>
<dbReference type="InterPro" id="IPR005467">
    <property type="entry name" value="His_kinase_dom"/>
</dbReference>